<evidence type="ECO:0000313" key="2">
    <source>
        <dbReference type="Proteomes" id="UP001341840"/>
    </source>
</evidence>
<organism evidence="1 2">
    <name type="scientific">Stylosanthes scabra</name>
    <dbReference type="NCBI Taxonomy" id="79078"/>
    <lineage>
        <taxon>Eukaryota</taxon>
        <taxon>Viridiplantae</taxon>
        <taxon>Streptophyta</taxon>
        <taxon>Embryophyta</taxon>
        <taxon>Tracheophyta</taxon>
        <taxon>Spermatophyta</taxon>
        <taxon>Magnoliopsida</taxon>
        <taxon>eudicotyledons</taxon>
        <taxon>Gunneridae</taxon>
        <taxon>Pentapetalae</taxon>
        <taxon>rosids</taxon>
        <taxon>fabids</taxon>
        <taxon>Fabales</taxon>
        <taxon>Fabaceae</taxon>
        <taxon>Papilionoideae</taxon>
        <taxon>50 kb inversion clade</taxon>
        <taxon>dalbergioids sensu lato</taxon>
        <taxon>Dalbergieae</taxon>
        <taxon>Pterocarpus clade</taxon>
        <taxon>Stylosanthes</taxon>
    </lineage>
</organism>
<keyword evidence="2" id="KW-1185">Reference proteome</keyword>
<evidence type="ECO:0000313" key="1">
    <source>
        <dbReference type="EMBL" id="MED6147863.1"/>
    </source>
</evidence>
<proteinExistence type="predicted"/>
<reference evidence="1 2" key="1">
    <citation type="journal article" date="2023" name="Plants (Basel)">
        <title>Bridging the Gap: Combining Genomics and Transcriptomics Approaches to Understand Stylosanthes scabra, an Orphan Legume from the Brazilian Caatinga.</title>
        <authorList>
            <person name="Ferreira-Neto J.R.C."/>
            <person name="da Silva M.D."/>
            <person name="Binneck E."/>
            <person name="de Melo N.F."/>
            <person name="da Silva R.H."/>
            <person name="de Melo A.L.T.M."/>
            <person name="Pandolfi V."/>
            <person name="Bustamante F.O."/>
            <person name="Brasileiro-Vidal A.C."/>
            <person name="Benko-Iseppon A.M."/>
        </authorList>
    </citation>
    <scope>NUCLEOTIDE SEQUENCE [LARGE SCALE GENOMIC DNA]</scope>
    <source>
        <tissue evidence="1">Leaves</tissue>
    </source>
</reference>
<gene>
    <name evidence="1" type="ORF">PIB30_047917</name>
</gene>
<accession>A0ABU6TIR9</accession>
<sequence length="104" mass="11680">MVADLQRQRGEVVFELLRATSRVAVSSQQPCSTHQSVVTSLSPISLFPVALLIAELSASSSEHNRSMFVYSFSLVFFLVDTGSGDVFPCEGFLQKRRRQARRWK</sequence>
<protein>
    <submittedName>
        <fullName evidence="1">Uncharacterized protein</fullName>
    </submittedName>
</protein>
<comment type="caution">
    <text evidence="1">The sequence shown here is derived from an EMBL/GenBank/DDBJ whole genome shotgun (WGS) entry which is preliminary data.</text>
</comment>
<dbReference type="Proteomes" id="UP001341840">
    <property type="component" value="Unassembled WGS sequence"/>
</dbReference>
<dbReference type="EMBL" id="JASCZI010090931">
    <property type="protein sequence ID" value="MED6147863.1"/>
    <property type="molecule type" value="Genomic_DNA"/>
</dbReference>
<name>A0ABU6TIR9_9FABA</name>